<name>A0A376LHH2_ECOLX</name>
<gene>
    <name evidence="1" type="ORF">NCTC7928_03881</name>
</gene>
<accession>A0A376LHH2</accession>
<reference evidence="1 2" key="1">
    <citation type="submission" date="2018-06" db="EMBL/GenBank/DDBJ databases">
        <authorList>
            <consortium name="Pathogen Informatics"/>
            <person name="Doyle S."/>
        </authorList>
    </citation>
    <scope>NUCLEOTIDE SEQUENCE [LARGE SCALE GENOMIC DNA]</scope>
    <source>
        <strain evidence="1 2">NCTC7928</strain>
    </source>
</reference>
<protein>
    <submittedName>
        <fullName evidence="1">Protein of uncharacterized function (DUF3296)</fullName>
    </submittedName>
</protein>
<proteinExistence type="predicted"/>
<dbReference type="EMBL" id="UGAB01000002">
    <property type="protein sequence ID" value="STF43194.1"/>
    <property type="molecule type" value="Genomic_DNA"/>
</dbReference>
<dbReference type="AlphaFoldDB" id="A0A376LHH2"/>
<organism evidence="1 2">
    <name type="scientific">Escherichia coli</name>
    <dbReference type="NCBI Taxonomy" id="562"/>
    <lineage>
        <taxon>Bacteria</taxon>
        <taxon>Pseudomonadati</taxon>
        <taxon>Pseudomonadota</taxon>
        <taxon>Gammaproteobacteria</taxon>
        <taxon>Enterobacterales</taxon>
        <taxon>Enterobacteriaceae</taxon>
        <taxon>Escherichia</taxon>
    </lineage>
</organism>
<dbReference type="Proteomes" id="UP000254877">
    <property type="component" value="Unassembled WGS sequence"/>
</dbReference>
<evidence type="ECO:0000313" key="1">
    <source>
        <dbReference type="EMBL" id="STF43194.1"/>
    </source>
</evidence>
<evidence type="ECO:0000313" key="2">
    <source>
        <dbReference type="Proteomes" id="UP000254877"/>
    </source>
</evidence>
<sequence>MPKSYTPNWFFTALLDNHINQMMARYSCLRALRMDFFYRKDTPDFLQPDHRWLELQLRMLLEQVEQFENIVGFFWVIEWTVDHGFHAHAVFWIDRQRVKKYIPLRSGLRNAGGLLRITAVRRTAVHISRIIHTTSTFLCAITSLKASIIFAVPCIIWRKKSKKTGCVPTAAVKFLSVLQQGVHVSFRSED</sequence>